<gene>
    <name evidence="2" type="ORF">RJT34_12813</name>
</gene>
<evidence type="ECO:0000313" key="3">
    <source>
        <dbReference type="Proteomes" id="UP001359559"/>
    </source>
</evidence>
<sequence>MFNWSRKGTTSKNNIITCSMEQAVLHNNSFPSSQNKQISLDKPINKMDMPDNSSSSESSSSYNKKVVKQLNKAHNIEKKHKGNYRRESLASSSLELSRGSSSYGSLTMYKKIPS</sequence>
<dbReference type="EMBL" id="JAYKXN010000003">
    <property type="protein sequence ID" value="KAK7301936.1"/>
    <property type="molecule type" value="Genomic_DNA"/>
</dbReference>
<name>A0AAN9JPN6_CLITE</name>
<accession>A0AAN9JPN6</accession>
<feature type="compositionally biased region" description="Polar residues" evidence="1">
    <location>
        <begin position="28"/>
        <end position="38"/>
    </location>
</feature>
<evidence type="ECO:0000313" key="2">
    <source>
        <dbReference type="EMBL" id="KAK7301936.1"/>
    </source>
</evidence>
<protein>
    <submittedName>
        <fullName evidence="2">Uncharacterized protein</fullName>
    </submittedName>
</protein>
<comment type="caution">
    <text evidence="2">The sequence shown here is derived from an EMBL/GenBank/DDBJ whole genome shotgun (WGS) entry which is preliminary data.</text>
</comment>
<feature type="region of interest" description="Disordered" evidence="1">
    <location>
        <begin position="28"/>
        <end position="114"/>
    </location>
</feature>
<organism evidence="2 3">
    <name type="scientific">Clitoria ternatea</name>
    <name type="common">Butterfly pea</name>
    <dbReference type="NCBI Taxonomy" id="43366"/>
    <lineage>
        <taxon>Eukaryota</taxon>
        <taxon>Viridiplantae</taxon>
        <taxon>Streptophyta</taxon>
        <taxon>Embryophyta</taxon>
        <taxon>Tracheophyta</taxon>
        <taxon>Spermatophyta</taxon>
        <taxon>Magnoliopsida</taxon>
        <taxon>eudicotyledons</taxon>
        <taxon>Gunneridae</taxon>
        <taxon>Pentapetalae</taxon>
        <taxon>rosids</taxon>
        <taxon>fabids</taxon>
        <taxon>Fabales</taxon>
        <taxon>Fabaceae</taxon>
        <taxon>Papilionoideae</taxon>
        <taxon>50 kb inversion clade</taxon>
        <taxon>NPAAA clade</taxon>
        <taxon>indigoferoid/millettioid clade</taxon>
        <taxon>Phaseoleae</taxon>
        <taxon>Clitoria</taxon>
    </lineage>
</organism>
<evidence type="ECO:0000256" key="1">
    <source>
        <dbReference type="SAM" id="MobiDB-lite"/>
    </source>
</evidence>
<keyword evidence="3" id="KW-1185">Reference proteome</keyword>
<proteinExistence type="predicted"/>
<reference evidence="2 3" key="1">
    <citation type="submission" date="2024-01" db="EMBL/GenBank/DDBJ databases">
        <title>The genomes of 5 underutilized Papilionoideae crops provide insights into root nodulation and disease resistance.</title>
        <authorList>
            <person name="Yuan L."/>
        </authorList>
    </citation>
    <scope>NUCLEOTIDE SEQUENCE [LARGE SCALE GENOMIC DNA]</scope>
    <source>
        <strain evidence="2">LY-2023</strain>
        <tissue evidence="2">Leaf</tissue>
    </source>
</reference>
<dbReference type="Proteomes" id="UP001359559">
    <property type="component" value="Unassembled WGS sequence"/>
</dbReference>
<dbReference type="AlphaFoldDB" id="A0AAN9JPN6"/>
<feature type="compositionally biased region" description="Low complexity" evidence="1">
    <location>
        <begin position="89"/>
        <end position="106"/>
    </location>
</feature>